<dbReference type="InterPro" id="IPR013783">
    <property type="entry name" value="Ig-like_fold"/>
</dbReference>
<keyword evidence="2 3" id="KW-0732">Signal</keyword>
<evidence type="ECO:0000256" key="3">
    <source>
        <dbReference type="SAM" id="SignalP"/>
    </source>
</evidence>
<evidence type="ECO:0000313" key="6">
    <source>
        <dbReference type="Proteomes" id="UP001595891"/>
    </source>
</evidence>
<comment type="similarity">
    <text evidence="1">Belongs to the ice-binding protein family.</text>
</comment>
<keyword evidence="6" id="KW-1185">Reference proteome</keyword>
<gene>
    <name evidence="5" type="ORF">ACFO8L_09725</name>
</gene>
<reference evidence="6" key="1">
    <citation type="journal article" date="2019" name="Int. J. Syst. Evol. Microbiol.">
        <title>The Global Catalogue of Microorganisms (GCM) 10K type strain sequencing project: providing services to taxonomists for standard genome sequencing and annotation.</title>
        <authorList>
            <consortium name="The Broad Institute Genomics Platform"/>
            <consortium name="The Broad Institute Genome Sequencing Center for Infectious Disease"/>
            <person name="Wu L."/>
            <person name="Ma J."/>
        </authorList>
    </citation>
    <scope>NUCLEOTIDE SEQUENCE [LARGE SCALE GENOMIC DNA]</scope>
    <source>
        <strain evidence="6">CCUG 49560</strain>
    </source>
</reference>
<evidence type="ECO:0000313" key="5">
    <source>
        <dbReference type="EMBL" id="MFC4586352.1"/>
    </source>
</evidence>
<dbReference type="Gene3D" id="2.60.40.10">
    <property type="entry name" value="Immunoglobulins"/>
    <property type="match status" value="1"/>
</dbReference>
<dbReference type="InterPro" id="IPR021884">
    <property type="entry name" value="Ice-bd_prot"/>
</dbReference>
<name>A0ABV9E9Y0_9ACTN</name>
<organism evidence="5 6">
    <name type="scientific">Sphaerisporangium corydalis</name>
    <dbReference type="NCBI Taxonomy" id="1441875"/>
    <lineage>
        <taxon>Bacteria</taxon>
        <taxon>Bacillati</taxon>
        <taxon>Actinomycetota</taxon>
        <taxon>Actinomycetes</taxon>
        <taxon>Streptosporangiales</taxon>
        <taxon>Streptosporangiaceae</taxon>
        <taxon>Sphaerisporangium</taxon>
    </lineage>
</organism>
<evidence type="ECO:0000259" key="4">
    <source>
        <dbReference type="Pfam" id="PF16640"/>
    </source>
</evidence>
<feature type="signal peptide" evidence="3">
    <location>
        <begin position="1"/>
        <end position="21"/>
    </location>
</feature>
<dbReference type="EMBL" id="JBHSFN010000004">
    <property type="protein sequence ID" value="MFC4586352.1"/>
    <property type="molecule type" value="Genomic_DNA"/>
</dbReference>
<dbReference type="InterPro" id="IPR032109">
    <property type="entry name" value="Big_3_5"/>
</dbReference>
<sequence length="331" mass="32442">MVLTCATSVLFGVAGPVGARAATPPPVPLGAAAAFAVLAGSTVTNTGPTTVNGDLGLSPGTSVTGFPPGHVSGAAHVADAVALQAKNDLSTAFDDATARPVTATVPVELGGGTKTPGVYDSPAGTFGITGTLTLDAQGDPNAVFIFKAASTLITASASDVTLVNGAQACNVFWLVGSSATLGTNSTLRGNILAQASITVTTGVIVEGRALARTAAVTLDTDTITRPSCGESATSTAITLTSSANPTPVSQRVSIVATVKTTTGTAIPTGLVVFTDGQKTILGAVALDGTGRAVLNIATLPAGIHRIKAVYVGTAAFVGSSSPAIVEYVLPG</sequence>
<dbReference type="RefSeq" id="WP_262843690.1">
    <property type="nucleotide sequence ID" value="NZ_JANZYP010000020.1"/>
</dbReference>
<accession>A0ABV9E9Y0</accession>
<dbReference type="Pfam" id="PF16640">
    <property type="entry name" value="Big_3_5"/>
    <property type="match status" value="1"/>
</dbReference>
<dbReference type="Proteomes" id="UP001595891">
    <property type="component" value="Unassembled WGS sequence"/>
</dbReference>
<comment type="caution">
    <text evidence="5">The sequence shown here is derived from an EMBL/GenBank/DDBJ whole genome shotgun (WGS) entry which is preliminary data.</text>
</comment>
<dbReference type="Pfam" id="PF11999">
    <property type="entry name" value="Ice_binding"/>
    <property type="match status" value="1"/>
</dbReference>
<evidence type="ECO:0000256" key="1">
    <source>
        <dbReference type="ARBA" id="ARBA00005445"/>
    </source>
</evidence>
<feature type="domain" description="Bacterial Ig-like" evidence="4">
    <location>
        <begin position="239"/>
        <end position="324"/>
    </location>
</feature>
<protein>
    <submittedName>
        <fullName evidence="5">Ice-binding family protein</fullName>
    </submittedName>
</protein>
<evidence type="ECO:0000256" key="2">
    <source>
        <dbReference type="ARBA" id="ARBA00022729"/>
    </source>
</evidence>
<proteinExistence type="inferred from homology"/>
<feature type="chain" id="PRO_5047028469" evidence="3">
    <location>
        <begin position="22"/>
        <end position="331"/>
    </location>
</feature>